<dbReference type="GO" id="GO:0016787">
    <property type="term" value="F:hydrolase activity"/>
    <property type="evidence" value="ECO:0007669"/>
    <property type="project" value="UniProtKB-KW"/>
</dbReference>
<evidence type="ECO:0000313" key="6">
    <source>
        <dbReference type="EMBL" id="MSC33688.1"/>
    </source>
</evidence>
<evidence type="ECO:0000256" key="3">
    <source>
        <dbReference type="RuleBase" id="RU003476"/>
    </source>
</evidence>
<dbReference type="Proteomes" id="UP000433575">
    <property type="component" value="Unassembled WGS sequence"/>
</dbReference>
<keyword evidence="8" id="KW-1185">Reference proteome</keyword>
<dbReference type="InterPro" id="IPR014078">
    <property type="entry name" value="Nudix_YtkD"/>
</dbReference>
<comment type="similarity">
    <text evidence="1 3">Belongs to the Nudix hydrolase family.</text>
</comment>
<evidence type="ECO:0000313" key="5">
    <source>
        <dbReference type="EMBL" id="MSA89933.1"/>
    </source>
</evidence>
<dbReference type="InterPro" id="IPR020084">
    <property type="entry name" value="NUDIX_hydrolase_CS"/>
</dbReference>
<dbReference type="PANTHER" id="PTHR43736">
    <property type="entry name" value="ADP-RIBOSE PYROPHOSPHATASE"/>
    <property type="match status" value="1"/>
</dbReference>
<dbReference type="CDD" id="cd04665">
    <property type="entry name" value="NUDIX_RppH"/>
    <property type="match status" value="1"/>
</dbReference>
<dbReference type="SUPFAM" id="SSF55811">
    <property type="entry name" value="Nudix"/>
    <property type="match status" value="1"/>
</dbReference>
<name>A0A6N7S7S3_9FIRM</name>
<dbReference type="PROSITE" id="PS51462">
    <property type="entry name" value="NUDIX"/>
    <property type="match status" value="1"/>
</dbReference>
<sequence length="158" mass="17724">MLKKESDMEKVEVSFHPCGAAVTLKYVVIVLFNADQVLLVRHHLRTTWEIPGGHLELGETPMQAAERELWEETGITEAHLEPLCIYTVHQQEKSDSGMLYWGIGGISGPLPEFEIAQTDWFAQLPAELTYPDIQPLLYQACAAARAKAADKETMKCLQ</sequence>
<evidence type="ECO:0000256" key="1">
    <source>
        <dbReference type="ARBA" id="ARBA00005582"/>
    </source>
</evidence>
<keyword evidence="2 3" id="KW-0378">Hydrolase</keyword>
<protein>
    <submittedName>
        <fullName evidence="5">NUDIX domain-containing protein</fullName>
    </submittedName>
</protein>
<dbReference type="InterPro" id="IPR000086">
    <property type="entry name" value="NUDIX_hydrolase_dom"/>
</dbReference>
<evidence type="ECO:0000256" key="2">
    <source>
        <dbReference type="ARBA" id="ARBA00022801"/>
    </source>
</evidence>
<dbReference type="PRINTS" id="PR00502">
    <property type="entry name" value="NUDIXFAMILY"/>
</dbReference>
<proteinExistence type="inferred from homology"/>
<evidence type="ECO:0000313" key="8">
    <source>
        <dbReference type="Proteomes" id="UP000480929"/>
    </source>
</evidence>
<dbReference type="PANTHER" id="PTHR43736:SF1">
    <property type="entry name" value="DIHYDRONEOPTERIN TRIPHOSPHATE DIPHOSPHATASE"/>
    <property type="match status" value="1"/>
</dbReference>
<dbReference type="Pfam" id="PF00293">
    <property type="entry name" value="NUDIX"/>
    <property type="match status" value="1"/>
</dbReference>
<dbReference type="InterPro" id="IPR015797">
    <property type="entry name" value="NUDIX_hydrolase-like_dom_sf"/>
</dbReference>
<gene>
    <name evidence="6" type="ORF">GKD88_11200</name>
    <name evidence="5" type="ORF">GKE08_11400</name>
</gene>
<dbReference type="EMBL" id="WKPJ01000017">
    <property type="protein sequence ID" value="MSA89933.1"/>
    <property type="molecule type" value="Genomic_DNA"/>
</dbReference>
<organism evidence="5 7">
    <name type="scientific">Holdemania massiliensis</name>
    <dbReference type="NCBI Taxonomy" id="1468449"/>
    <lineage>
        <taxon>Bacteria</taxon>
        <taxon>Bacillati</taxon>
        <taxon>Bacillota</taxon>
        <taxon>Erysipelotrichia</taxon>
        <taxon>Erysipelotrichales</taxon>
        <taxon>Erysipelotrichaceae</taxon>
        <taxon>Holdemania</taxon>
    </lineage>
</organism>
<feature type="domain" description="Nudix hydrolase" evidence="4">
    <location>
        <begin position="22"/>
        <end position="141"/>
    </location>
</feature>
<evidence type="ECO:0000313" key="7">
    <source>
        <dbReference type="Proteomes" id="UP000433575"/>
    </source>
</evidence>
<accession>A0A6N7S7S3</accession>
<comment type="caution">
    <text evidence="5">The sequence shown here is derived from an EMBL/GenBank/DDBJ whole genome shotgun (WGS) entry which is preliminary data.</text>
</comment>
<dbReference type="Gene3D" id="3.90.79.10">
    <property type="entry name" value="Nucleoside Triphosphate Pyrophosphohydrolase"/>
    <property type="match status" value="1"/>
</dbReference>
<evidence type="ECO:0000259" key="4">
    <source>
        <dbReference type="PROSITE" id="PS51462"/>
    </source>
</evidence>
<dbReference type="OrthoDB" id="9131041at2"/>
<reference evidence="7 8" key="1">
    <citation type="journal article" date="2019" name="Nat. Med.">
        <title>A library of human gut bacterial isolates paired with longitudinal multiomics data enables mechanistic microbiome research.</title>
        <authorList>
            <person name="Poyet M."/>
            <person name="Groussin M."/>
            <person name="Gibbons S.M."/>
            <person name="Avila-Pacheco J."/>
            <person name="Jiang X."/>
            <person name="Kearney S.M."/>
            <person name="Perrotta A.R."/>
            <person name="Berdy B."/>
            <person name="Zhao S."/>
            <person name="Lieberman T.D."/>
            <person name="Swanson P.K."/>
            <person name="Smith M."/>
            <person name="Roesemann S."/>
            <person name="Alexander J.E."/>
            <person name="Rich S.A."/>
            <person name="Livny J."/>
            <person name="Vlamakis H."/>
            <person name="Clish C."/>
            <person name="Bullock K."/>
            <person name="Deik A."/>
            <person name="Scott J."/>
            <person name="Pierce K.A."/>
            <person name="Xavier R.J."/>
            <person name="Alm E.J."/>
        </authorList>
    </citation>
    <scope>NUCLEOTIDE SEQUENCE [LARGE SCALE GENOMIC DNA]</scope>
    <source>
        <strain evidence="5 7">BIOML-A4</strain>
        <strain evidence="6 8">BIOML-A5</strain>
    </source>
</reference>
<dbReference type="Proteomes" id="UP000480929">
    <property type="component" value="Unassembled WGS sequence"/>
</dbReference>
<dbReference type="EMBL" id="WKPI01000019">
    <property type="protein sequence ID" value="MSC33688.1"/>
    <property type="molecule type" value="Genomic_DNA"/>
</dbReference>
<dbReference type="AlphaFoldDB" id="A0A6N7S7S3"/>
<dbReference type="PROSITE" id="PS00893">
    <property type="entry name" value="NUDIX_BOX"/>
    <property type="match status" value="1"/>
</dbReference>
<dbReference type="InterPro" id="IPR020476">
    <property type="entry name" value="Nudix_hydrolase"/>
</dbReference>